<dbReference type="CDD" id="cd16831">
    <property type="entry name" value="HemS-like_C"/>
    <property type="match status" value="1"/>
</dbReference>
<dbReference type="InterPro" id="IPR053733">
    <property type="entry name" value="Heme_Transport_Util_sf"/>
</dbReference>
<keyword evidence="3" id="KW-1185">Reference proteome</keyword>
<dbReference type="Gene3D" id="3.40.1570.10">
    <property type="entry name" value="HemS/ChuS/ChuX like domains"/>
    <property type="match status" value="2"/>
</dbReference>
<dbReference type="Pfam" id="PF05171">
    <property type="entry name" value="HemS"/>
    <property type="match status" value="2"/>
</dbReference>
<gene>
    <name evidence="2" type="ORF">GW590_18355</name>
</gene>
<organism evidence="2 3">
    <name type="scientific">Rouxiella aceris</name>
    <dbReference type="NCBI Taxonomy" id="2703884"/>
    <lineage>
        <taxon>Bacteria</taxon>
        <taxon>Pseudomonadati</taxon>
        <taxon>Pseudomonadota</taxon>
        <taxon>Gammaproteobacteria</taxon>
        <taxon>Enterobacterales</taxon>
        <taxon>Yersiniaceae</taxon>
        <taxon>Rouxiella</taxon>
    </lineage>
</organism>
<dbReference type="CDD" id="cd16830">
    <property type="entry name" value="HemS-like_N"/>
    <property type="match status" value="1"/>
</dbReference>
<dbReference type="GO" id="GO:0006826">
    <property type="term" value="P:iron ion transport"/>
    <property type="evidence" value="ECO:0007669"/>
    <property type="project" value="InterPro"/>
</dbReference>
<dbReference type="AlphaFoldDB" id="A0A848MNE1"/>
<evidence type="ECO:0000313" key="2">
    <source>
        <dbReference type="EMBL" id="NMP28823.1"/>
    </source>
</evidence>
<evidence type="ECO:0000259" key="1">
    <source>
        <dbReference type="Pfam" id="PF05171"/>
    </source>
</evidence>
<name>A0A848MNE1_9GAMM</name>
<dbReference type="Proteomes" id="UP000585363">
    <property type="component" value="Unassembled WGS sequence"/>
</dbReference>
<proteinExistence type="predicted"/>
<protein>
    <submittedName>
        <fullName evidence="2">Hemin-degrading factor</fullName>
    </submittedName>
</protein>
<reference evidence="2 3" key="1">
    <citation type="submission" date="2020-01" db="EMBL/GenBank/DDBJ databases">
        <authorList>
            <person name="Lee S.D."/>
        </authorList>
    </citation>
    <scope>NUCLEOTIDE SEQUENCE [LARGE SCALE GENOMIC DNA]</scope>
    <source>
        <strain evidence="2 3">SAP-1</strain>
    </source>
</reference>
<comment type="caution">
    <text evidence="2">The sequence shown here is derived from an EMBL/GenBank/DDBJ whole genome shotgun (WGS) entry which is preliminary data.</text>
</comment>
<accession>A0A848MNE1</accession>
<feature type="domain" description="Haemin-degrading HemS/ChuX" evidence="1">
    <location>
        <begin position="205"/>
        <end position="336"/>
    </location>
</feature>
<dbReference type="SUPFAM" id="SSF144064">
    <property type="entry name" value="Heme iron utilization protein-like"/>
    <property type="match status" value="1"/>
</dbReference>
<dbReference type="EMBL" id="JAADJU010000010">
    <property type="protein sequence ID" value="NMP28823.1"/>
    <property type="molecule type" value="Genomic_DNA"/>
</dbReference>
<evidence type="ECO:0000313" key="3">
    <source>
        <dbReference type="Proteomes" id="UP000585363"/>
    </source>
</evidence>
<feature type="domain" description="Haemin-degrading HemS/ChuX" evidence="1">
    <location>
        <begin position="30"/>
        <end position="157"/>
    </location>
</feature>
<dbReference type="RefSeq" id="WP_169404539.1">
    <property type="nucleotide sequence ID" value="NZ_JAADJU010000010.1"/>
</dbReference>
<dbReference type="InterPro" id="IPR007845">
    <property type="entry name" value="HemS/ChuX_dom"/>
</dbReference>
<reference evidence="2 3" key="2">
    <citation type="submission" date="2020-06" db="EMBL/GenBank/DDBJ databases">
        <title>Polyphasic characterization of a Rahnella strain isolated from tree sap.</title>
        <authorList>
            <person name="Kim I.S."/>
        </authorList>
    </citation>
    <scope>NUCLEOTIDE SEQUENCE [LARGE SCALE GENOMIC DNA]</scope>
    <source>
        <strain evidence="2 3">SAP-1</strain>
    </source>
</reference>
<sequence length="343" mass="38343">MPPISHETYLHIKAQNPGKYARDLAALLHISEAELIDSRVSFDALRLDSDARTLLAALAKVGEVKAITRNGFAVHEQVGEYKNQQLEGHAGLILNPRALDLRLFLSHWQSIYALSEDSAQGIRHSLQFFDLQGTAVHKIYATAATHLDQWAALIEKYQAKNPLPLRVESAPQTDSDNGDTAGLDAEWRQMTDIHQFFPLLRRRQLTRQQAFRAVSDELAYQVGNESLTQILHAAAQDNNEIMIFVGNKGCVQIFTGGIDRVTPHGEWINVFNDRFTLHVLASAIAESWVTRKPTRDGYVTSLELFAADGSQIAQLFGQRSEGDHEQRQWRDQIATLTPQGATA</sequence>